<protein>
    <submittedName>
        <fullName evidence="2">Uncharacterized protein</fullName>
    </submittedName>
</protein>
<organism evidence="2 3">
    <name type="scientific">Mycobacteroides salmoniphilum</name>
    <dbReference type="NCBI Taxonomy" id="404941"/>
    <lineage>
        <taxon>Bacteria</taxon>
        <taxon>Bacillati</taxon>
        <taxon>Actinomycetota</taxon>
        <taxon>Actinomycetes</taxon>
        <taxon>Mycobacteriales</taxon>
        <taxon>Mycobacteriaceae</taxon>
        <taxon>Mycobacteroides</taxon>
    </lineage>
</organism>
<evidence type="ECO:0000313" key="2">
    <source>
        <dbReference type="EMBL" id="TEA00324.1"/>
    </source>
</evidence>
<evidence type="ECO:0000256" key="1">
    <source>
        <dbReference type="SAM" id="MobiDB-lite"/>
    </source>
</evidence>
<gene>
    <name evidence="2" type="ORF">CCUG60884_04214</name>
</gene>
<sequence length="91" mass="9548">MSADATASPGWSAASVVMIELRRSNTPREFSTAPPRPASTVNGSRNRTTMTMSATACGAPISPRTASTVAVPASRIRAIWLTMLNSSWPGI</sequence>
<comment type="caution">
    <text evidence="2">The sequence shown here is derived from an EMBL/GenBank/DDBJ whole genome shotgun (WGS) entry which is preliminary data.</text>
</comment>
<dbReference type="AlphaFoldDB" id="A0A4R8SMS7"/>
<reference evidence="2 3" key="1">
    <citation type="journal article" date="2019" name="Sci. Rep.">
        <title>Extended insight into the Mycobacterium chelonae-abscessus complex through whole genome sequencing of Mycobacterium salmoniphilum outbreak and Mycobacterium salmoniphilum-like strains.</title>
        <authorList>
            <person name="Behra P.R.K."/>
            <person name="Das S."/>
            <person name="Pettersson B.M.F."/>
            <person name="Shirreff L."/>
            <person name="DuCote T."/>
            <person name="Jacobsson K.G."/>
            <person name="Ennis D.G."/>
            <person name="Kirsebom L.A."/>
        </authorList>
    </citation>
    <scope>NUCLEOTIDE SEQUENCE [LARGE SCALE GENOMIC DNA]</scope>
    <source>
        <strain evidence="2 3">CCUG 60884</strain>
    </source>
</reference>
<proteinExistence type="predicted"/>
<dbReference type="EMBL" id="PECL01000014">
    <property type="protein sequence ID" value="TEA00324.1"/>
    <property type="molecule type" value="Genomic_DNA"/>
</dbReference>
<feature type="region of interest" description="Disordered" evidence="1">
    <location>
        <begin position="25"/>
        <end position="47"/>
    </location>
</feature>
<accession>A0A4R8SMS7</accession>
<name>A0A4R8SMS7_9MYCO</name>
<evidence type="ECO:0000313" key="3">
    <source>
        <dbReference type="Proteomes" id="UP000294604"/>
    </source>
</evidence>
<dbReference type="Proteomes" id="UP000294604">
    <property type="component" value="Unassembled WGS sequence"/>
</dbReference>